<dbReference type="RefSeq" id="WP_167186142.1">
    <property type="nucleotide sequence ID" value="NZ_JAASQL010000001.1"/>
</dbReference>
<evidence type="ECO:0000313" key="3">
    <source>
        <dbReference type="Proteomes" id="UP000745859"/>
    </source>
</evidence>
<reference evidence="2 3" key="1">
    <citation type="submission" date="2020-03" db="EMBL/GenBank/DDBJ databases">
        <title>Genomic Encyclopedia of Type Strains, Phase IV (KMG-IV): sequencing the most valuable type-strain genomes for metagenomic binning, comparative biology and taxonomic classification.</title>
        <authorList>
            <person name="Goeker M."/>
        </authorList>
    </citation>
    <scope>NUCLEOTIDE SEQUENCE [LARGE SCALE GENOMIC DNA]</scope>
    <source>
        <strain evidence="2 3">DSM 101599</strain>
    </source>
</reference>
<gene>
    <name evidence="2" type="ORF">FHR24_001469</name>
</gene>
<proteinExistence type="predicted"/>
<keyword evidence="3" id="KW-1185">Reference proteome</keyword>
<evidence type="ECO:0000313" key="2">
    <source>
        <dbReference type="EMBL" id="NIJ45030.1"/>
    </source>
</evidence>
<feature type="compositionally biased region" description="Basic and acidic residues" evidence="1">
    <location>
        <begin position="8"/>
        <end position="30"/>
    </location>
</feature>
<name>A0ABX0U860_9FLAO</name>
<organism evidence="2 3">
    <name type="scientific">Wenyingzhuangia heitensis</name>
    <dbReference type="NCBI Taxonomy" id="1487859"/>
    <lineage>
        <taxon>Bacteria</taxon>
        <taxon>Pseudomonadati</taxon>
        <taxon>Bacteroidota</taxon>
        <taxon>Flavobacteriia</taxon>
        <taxon>Flavobacteriales</taxon>
        <taxon>Flavobacteriaceae</taxon>
        <taxon>Wenyingzhuangia</taxon>
    </lineage>
</organism>
<dbReference type="EMBL" id="JAASQL010000001">
    <property type="protein sequence ID" value="NIJ45030.1"/>
    <property type="molecule type" value="Genomic_DNA"/>
</dbReference>
<dbReference type="Proteomes" id="UP000745859">
    <property type="component" value="Unassembled WGS sequence"/>
</dbReference>
<accession>A0ABX0U860</accession>
<feature type="region of interest" description="Disordered" evidence="1">
    <location>
        <begin position="1"/>
        <end position="30"/>
    </location>
</feature>
<protein>
    <submittedName>
        <fullName evidence="2">Uncharacterized protein</fullName>
    </submittedName>
</protein>
<sequence length="216" mass="24836">MNLDELSPEDKEKLRKQLHAEEREAKKKAQADKESFKDLTKLFVLGNIDNLIDFQKIIEEKVVELFEDYTIIKELKQLVYGPSDQDSHTSTLQDGSASITIGHNVSIKFNGNESAGLKKINEYLNSLASDEENFQKLKKAIDIYLKRNAKTGDLSPNKIIELNSLRKDFNSELFNEGLDIIMDSQIRTRNSIYVSGWKFIEDANGRKVKKEFRFTV</sequence>
<comment type="caution">
    <text evidence="2">The sequence shown here is derived from an EMBL/GenBank/DDBJ whole genome shotgun (WGS) entry which is preliminary data.</text>
</comment>
<evidence type="ECO:0000256" key="1">
    <source>
        <dbReference type="SAM" id="MobiDB-lite"/>
    </source>
</evidence>